<feature type="region of interest" description="Disordered" evidence="7">
    <location>
        <begin position="322"/>
        <end position="427"/>
    </location>
</feature>
<sequence length="680" mass="75930">MGPVLKSFYHSFPALYNILFLCALNLCCKPFSPSAHFIMTEVAPENKPINPKIGIIYPPPEVRNIVDKTASFVARNGPDFESRIRQNEINNPKFNFLNPTDPYHAYYQQKVKDFTEGKAVESLGMRVTVPSAARLGQDAPKIIQETFIPKDPPPEFEFVYDPASINALDIDIVKLTAQFVSRNGKQFLAQLMSREQRNYQFDFLRTQHNMFGYFTKLVEQYTKVLIPPRDLISGLEEELNNPKSILDRVKYRVEWHKYQERQRRKEEEAAERERLAYAQIDWHDFVVVETVDFQPNESGTFPMPTTPEEVGARAIADERGDILPQQNEPPNNAPPPPGSFDPLPEELNNMEDEEEDLDEDHQEEASVTPSAVPVPEARGEQHEDVVDDAGGEDMELSDEEETSAPPLQGQSKPPRPLPPTADQVLIRHDYDPKAAAAHREVTDAQKNQVLLISPFTGEKIPASQVPKHIRVGLLDPKWLEQRDREIREKREQEHVYAPGALIDSNLKQLAQRRSDIFGVGSEETQIGKTPEEAAGGKQTKSDKLIWDGHAASAEVVTKRAKDYITPEDVRAHYEAEQQMEKERAKIGAQMPSLTPSTAPPPPPPFLMGAAPPPPPPPPVGTGLVGGMVMPPTFPPFMAPTGMMPPLTSIMPPPPPPPPILVGNGSNGAEESEAKKPRMGE</sequence>
<proteinExistence type="predicted"/>
<dbReference type="AlphaFoldDB" id="A0A0R3W713"/>
<feature type="compositionally biased region" description="Pro residues" evidence="7">
    <location>
        <begin position="597"/>
        <end position="619"/>
    </location>
</feature>
<evidence type="ECO:0000313" key="11">
    <source>
        <dbReference type="WBParaSite" id="TASK_0000602501-mRNA-1"/>
    </source>
</evidence>
<dbReference type="Pfam" id="PF12230">
    <property type="entry name" value="PRP21_like_P"/>
    <property type="match status" value="1"/>
</dbReference>
<evidence type="ECO:0000313" key="9">
    <source>
        <dbReference type="EMBL" id="VDK36012.1"/>
    </source>
</evidence>
<dbReference type="STRING" id="60517.A0A0R3W713"/>
<dbReference type="PANTHER" id="PTHR15316:SF1">
    <property type="entry name" value="SPLICING FACTOR 3A SUBUNIT 1"/>
    <property type="match status" value="1"/>
</dbReference>
<evidence type="ECO:0000256" key="1">
    <source>
        <dbReference type="ARBA" id="ARBA00004123"/>
    </source>
</evidence>
<feature type="domain" description="SURP motif" evidence="8">
    <location>
        <begin position="65"/>
        <end position="107"/>
    </location>
</feature>
<dbReference type="FunFam" id="1.10.10.790:FF:000001">
    <property type="entry name" value="Splicing factor 3a, subunit 1"/>
    <property type="match status" value="1"/>
</dbReference>
<keyword evidence="6" id="KW-0539">Nucleus</keyword>
<evidence type="ECO:0000313" key="10">
    <source>
        <dbReference type="Proteomes" id="UP000282613"/>
    </source>
</evidence>
<dbReference type="OrthoDB" id="447637at2759"/>
<dbReference type="GO" id="GO:0071013">
    <property type="term" value="C:catalytic step 2 spliceosome"/>
    <property type="evidence" value="ECO:0007669"/>
    <property type="project" value="TreeGrafter"/>
</dbReference>
<dbReference type="SMART" id="SM00648">
    <property type="entry name" value="SWAP"/>
    <property type="match status" value="2"/>
</dbReference>
<feature type="region of interest" description="Disordered" evidence="7">
    <location>
        <begin position="590"/>
        <end position="619"/>
    </location>
</feature>
<feature type="compositionally biased region" description="Pro residues" evidence="7">
    <location>
        <begin position="650"/>
        <end position="659"/>
    </location>
</feature>
<feature type="compositionally biased region" description="Acidic residues" evidence="7">
    <location>
        <begin position="385"/>
        <end position="402"/>
    </location>
</feature>
<keyword evidence="4" id="KW-0677">Repeat</keyword>
<dbReference type="GO" id="GO:0000381">
    <property type="term" value="P:regulation of alternative mRNA splicing, via spliceosome"/>
    <property type="evidence" value="ECO:0007669"/>
    <property type="project" value="TreeGrafter"/>
</dbReference>
<evidence type="ECO:0000256" key="7">
    <source>
        <dbReference type="SAM" id="MobiDB-lite"/>
    </source>
</evidence>
<dbReference type="InterPro" id="IPR035967">
    <property type="entry name" value="SWAP/Surp_sf"/>
</dbReference>
<evidence type="ECO:0000256" key="3">
    <source>
        <dbReference type="ARBA" id="ARBA00022728"/>
    </source>
</evidence>
<feature type="domain" description="SURP motif" evidence="8">
    <location>
        <begin position="172"/>
        <end position="214"/>
    </location>
</feature>
<dbReference type="InterPro" id="IPR022030">
    <property type="entry name" value="SF3A1_dom"/>
</dbReference>
<accession>A0A0R3W713</accession>
<feature type="compositionally biased region" description="Acidic residues" evidence="7">
    <location>
        <begin position="348"/>
        <end position="362"/>
    </location>
</feature>
<evidence type="ECO:0000256" key="6">
    <source>
        <dbReference type="ARBA" id="ARBA00023242"/>
    </source>
</evidence>
<reference evidence="11" key="1">
    <citation type="submission" date="2017-02" db="UniProtKB">
        <authorList>
            <consortium name="WormBaseParasite"/>
        </authorList>
    </citation>
    <scope>IDENTIFICATION</scope>
</reference>
<dbReference type="WBParaSite" id="TASK_0000602501-mRNA-1">
    <property type="protein sequence ID" value="TASK_0000602501-mRNA-1"/>
    <property type="gene ID" value="TASK_0000602501"/>
</dbReference>
<keyword evidence="5" id="KW-0508">mRNA splicing</keyword>
<dbReference type="GO" id="GO:0003723">
    <property type="term" value="F:RNA binding"/>
    <property type="evidence" value="ECO:0007669"/>
    <property type="project" value="InterPro"/>
</dbReference>
<dbReference type="GO" id="GO:0005686">
    <property type="term" value="C:U2 snRNP"/>
    <property type="evidence" value="ECO:0007669"/>
    <property type="project" value="TreeGrafter"/>
</dbReference>
<dbReference type="Pfam" id="PF01805">
    <property type="entry name" value="Surp"/>
    <property type="match status" value="2"/>
</dbReference>
<keyword evidence="2" id="KW-0507">mRNA processing</keyword>
<evidence type="ECO:0000256" key="4">
    <source>
        <dbReference type="ARBA" id="ARBA00022737"/>
    </source>
</evidence>
<dbReference type="InterPro" id="IPR045146">
    <property type="entry name" value="SF3A1"/>
</dbReference>
<gene>
    <name evidence="9" type="ORF">TASK_LOCUS6026</name>
</gene>
<feature type="region of interest" description="Disordered" evidence="7">
    <location>
        <begin position="646"/>
        <end position="680"/>
    </location>
</feature>
<evidence type="ECO:0000256" key="2">
    <source>
        <dbReference type="ARBA" id="ARBA00022664"/>
    </source>
</evidence>
<dbReference type="GO" id="GO:0045292">
    <property type="term" value="P:mRNA cis splicing, via spliceosome"/>
    <property type="evidence" value="ECO:0007669"/>
    <property type="project" value="InterPro"/>
</dbReference>
<dbReference type="Proteomes" id="UP000282613">
    <property type="component" value="Unassembled WGS sequence"/>
</dbReference>
<reference evidence="9 10" key="2">
    <citation type="submission" date="2018-11" db="EMBL/GenBank/DDBJ databases">
        <authorList>
            <consortium name="Pathogen Informatics"/>
        </authorList>
    </citation>
    <scope>NUCLEOTIDE SEQUENCE [LARGE SCALE GENOMIC DNA]</scope>
</reference>
<keyword evidence="3" id="KW-0747">Spliceosome</keyword>
<dbReference type="InterPro" id="IPR000061">
    <property type="entry name" value="Surp"/>
</dbReference>
<dbReference type="PANTHER" id="PTHR15316">
    <property type="entry name" value="SPLICEOSOME ASSOCIATED PROTEIN 114/SWAP SPLICING FACTOR-RELATED"/>
    <property type="match status" value="1"/>
</dbReference>
<comment type="subcellular location">
    <subcellularLocation>
        <location evidence="1">Nucleus</location>
    </subcellularLocation>
</comment>
<organism evidence="11">
    <name type="scientific">Taenia asiatica</name>
    <name type="common">Asian tapeworm</name>
    <dbReference type="NCBI Taxonomy" id="60517"/>
    <lineage>
        <taxon>Eukaryota</taxon>
        <taxon>Metazoa</taxon>
        <taxon>Spiralia</taxon>
        <taxon>Lophotrochozoa</taxon>
        <taxon>Platyhelminthes</taxon>
        <taxon>Cestoda</taxon>
        <taxon>Eucestoda</taxon>
        <taxon>Cyclophyllidea</taxon>
        <taxon>Taeniidae</taxon>
        <taxon>Taenia</taxon>
    </lineage>
</organism>
<evidence type="ECO:0000259" key="8">
    <source>
        <dbReference type="PROSITE" id="PS50128"/>
    </source>
</evidence>
<name>A0A0R3W713_TAEAS</name>
<keyword evidence="10" id="KW-1185">Reference proteome</keyword>
<evidence type="ECO:0000256" key="5">
    <source>
        <dbReference type="ARBA" id="ARBA00023187"/>
    </source>
</evidence>
<dbReference type="PROSITE" id="PS50128">
    <property type="entry name" value="SURP"/>
    <property type="match status" value="2"/>
</dbReference>
<dbReference type="Gene3D" id="1.10.10.790">
    <property type="entry name" value="Surp module"/>
    <property type="match status" value="2"/>
</dbReference>
<protein>
    <submittedName>
        <fullName evidence="11">Splicing factor 3A subunit 1</fullName>
    </submittedName>
</protein>
<feature type="compositionally biased region" description="Basic and acidic residues" evidence="7">
    <location>
        <begin position="671"/>
        <end position="680"/>
    </location>
</feature>
<dbReference type="GO" id="GO:0071004">
    <property type="term" value="C:U2-type prespliceosome"/>
    <property type="evidence" value="ECO:0007669"/>
    <property type="project" value="TreeGrafter"/>
</dbReference>
<dbReference type="SUPFAM" id="SSF109905">
    <property type="entry name" value="Surp module (SWAP domain)"/>
    <property type="match status" value="2"/>
</dbReference>
<dbReference type="EMBL" id="UYRS01018463">
    <property type="protein sequence ID" value="VDK36012.1"/>
    <property type="molecule type" value="Genomic_DNA"/>
</dbReference>
<dbReference type="FunFam" id="1.10.10.790:FF:000002">
    <property type="entry name" value="Splicing factor 3A subunit 1"/>
    <property type="match status" value="1"/>
</dbReference>